<evidence type="ECO:0000313" key="2">
    <source>
        <dbReference type="Proteomes" id="UP000014254"/>
    </source>
</evidence>
<dbReference type="EMBL" id="KE123898">
    <property type="protein sequence ID" value="EPB92684.1"/>
    <property type="molecule type" value="Genomic_DNA"/>
</dbReference>
<proteinExistence type="predicted"/>
<gene>
    <name evidence="1" type="ORF">HMPREF1544_00413</name>
</gene>
<dbReference type="OrthoDB" id="10288675at2759"/>
<name>S2JRQ4_MUCC1</name>
<dbReference type="VEuPathDB" id="FungiDB:HMPREF1544_00413"/>
<sequence length="218" mass="24418">MEYRTEWTLSLNISSPPRLRSGEESTQFTSLQSSQSTSNIDQYNVLIATAENFEIIIVTCGGKPDRGIIGLKVYHSQINDAFCFELYKTLGQKTKPLGMIVIGRNSPRNKYLGSRVGCLPVHCSQFINRYGIPPLPENDKSSMLNLSILLSSPGTLQEAAKKFRHINLIRIDNVQVMNAKTSAFSNIMEINGLKRLLNHLSFIKAVADKAEAFFSRFN</sequence>
<dbReference type="InParanoid" id="S2JRQ4"/>
<organism evidence="1 2">
    <name type="scientific">Mucor circinelloides f. circinelloides (strain 1006PhL)</name>
    <name type="common">Mucormycosis agent</name>
    <name type="synonym">Calyptromyces circinelloides</name>
    <dbReference type="NCBI Taxonomy" id="1220926"/>
    <lineage>
        <taxon>Eukaryota</taxon>
        <taxon>Fungi</taxon>
        <taxon>Fungi incertae sedis</taxon>
        <taxon>Mucoromycota</taxon>
        <taxon>Mucoromycotina</taxon>
        <taxon>Mucoromycetes</taxon>
        <taxon>Mucorales</taxon>
        <taxon>Mucorineae</taxon>
        <taxon>Mucoraceae</taxon>
        <taxon>Mucor</taxon>
    </lineage>
</organism>
<dbReference type="Proteomes" id="UP000014254">
    <property type="component" value="Unassembled WGS sequence"/>
</dbReference>
<evidence type="ECO:0000313" key="1">
    <source>
        <dbReference type="EMBL" id="EPB92684.1"/>
    </source>
</evidence>
<protein>
    <submittedName>
        <fullName evidence="1">Uncharacterized protein</fullName>
    </submittedName>
</protein>
<keyword evidence="2" id="KW-1185">Reference proteome</keyword>
<accession>S2JRQ4</accession>
<dbReference type="AlphaFoldDB" id="S2JRQ4"/>
<reference evidence="2" key="1">
    <citation type="submission" date="2013-05" db="EMBL/GenBank/DDBJ databases">
        <title>The Genome sequence of Mucor circinelloides f. circinelloides 1006PhL.</title>
        <authorList>
            <consortium name="The Broad Institute Genomics Platform"/>
            <person name="Cuomo C."/>
            <person name="Earl A."/>
            <person name="Findley K."/>
            <person name="Lee S.C."/>
            <person name="Walker B."/>
            <person name="Young S."/>
            <person name="Zeng Q."/>
            <person name="Gargeya S."/>
            <person name="Fitzgerald M."/>
            <person name="Haas B."/>
            <person name="Abouelleil A."/>
            <person name="Allen A.W."/>
            <person name="Alvarado L."/>
            <person name="Arachchi H.M."/>
            <person name="Berlin A.M."/>
            <person name="Chapman S.B."/>
            <person name="Gainer-Dewar J."/>
            <person name="Goldberg J."/>
            <person name="Griggs A."/>
            <person name="Gujja S."/>
            <person name="Hansen M."/>
            <person name="Howarth C."/>
            <person name="Imamovic A."/>
            <person name="Ireland A."/>
            <person name="Larimer J."/>
            <person name="McCowan C."/>
            <person name="Murphy C."/>
            <person name="Pearson M."/>
            <person name="Poon T.W."/>
            <person name="Priest M."/>
            <person name="Roberts A."/>
            <person name="Saif S."/>
            <person name="Shea T."/>
            <person name="Sisk P."/>
            <person name="Sykes S."/>
            <person name="Wortman J."/>
            <person name="Nusbaum C."/>
            <person name="Birren B."/>
        </authorList>
    </citation>
    <scope>NUCLEOTIDE SEQUENCE [LARGE SCALE GENOMIC DNA]</scope>
    <source>
        <strain evidence="2">1006PhL</strain>
    </source>
</reference>